<dbReference type="PROSITE" id="PS00198">
    <property type="entry name" value="4FE4S_FER_1"/>
    <property type="match status" value="1"/>
</dbReference>
<keyword evidence="3" id="KW-0411">Iron-sulfur</keyword>
<dbReference type="GO" id="GO:0046872">
    <property type="term" value="F:metal ion binding"/>
    <property type="evidence" value="ECO:0007669"/>
    <property type="project" value="UniProtKB-KW"/>
</dbReference>
<dbReference type="RefSeq" id="WP_066671818.1">
    <property type="nucleotide sequence ID" value="NZ_LYVF01000198.1"/>
</dbReference>
<dbReference type="InterPro" id="IPR017896">
    <property type="entry name" value="4Fe4S_Fe-S-bd"/>
</dbReference>
<comment type="caution">
    <text evidence="5">The sequence shown here is derived from an EMBL/GenBank/DDBJ whole genome shotgun (WGS) entry which is preliminary data.</text>
</comment>
<dbReference type="InterPro" id="IPR017900">
    <property type="entry name" value="4Fe4S_Fe_S_CS"/>
</dbReference>
<keyword evidence="1" id="KW-0479">Metal-binding</keyword>
<evidence type="ECO:0000256" key="2">
    <source>
        <dbReference type="ARBA" id="ARBA00023004"/>
    </source>
</evidence>
<feature type="domain" description="4Fe-4S ferredoxin-type" evidence="4">
    <location>
        <begin position="59"/>
        <end position="88"/>
    </location>
</feature>
<reference evidence="5 6" key="1">
    <citation type="submission" date="2016-04" db="EMBL/GenBank/DDBJ databases">
        <authorList>
            <person name="Evans L.H."/>
            <person name="Alamgir A."/>
            <person name="Owens N."/>
            <person name="Weber N.D."/>
            <person name="Virtaneva K."/>
            <person name="Barbian K."/>
            <person name="Babar A."/>
            <person name="Rosenke K."/>
        </authorList>
    </citation>
    <scope>NUCLEOTIDE SEQUENCE [LARGE SCALE GENOMIC DNA]</scope>
    <source>
        <strain evidence="5 6">LMa1</strain>
    </source>
</reference>
<dbReference type="PROSITE" id="PS51379">
    <property type="entry name" value="4FE4S_FER_2"/>
    <property type="match status" value="1"/>
</dbReference>
<keyword evidence="6" id="KW-1185">Reference proteome</keyword>
<dbReference type="GO" id="GO:0051536">
    <property type="term" value="F:iron-sulfur cluster binding"/>
    <property type="evidence" value="ECO:0007669"/>
    <property type="project" value="UniProtKB-KW"/>
</dbReference>
<evidence type="ECO:0000259" key="4">
    <source>
        <dbReference type="PROSITE" id="PS51379"/>
    </source>
</evidence>
<protein>
    <submittedName>
        <fullName evidence="5">4Fe-4S ferredoxin</fullName>
    </submittedName>
</protein>
<sequence length="168" mass="18094">MLATDGIPTAADLAAKMPSPERLAKGPVVMAECFQRIPCDPCMHTCKQGAILPFQDINDTPVVNHDRCNGCGLCIARCPGLALFVLDYTYSDTEALVKIPYEFLPLPAPGQTVAGVNRSGEAVCTARVVKVTAGEKMDHTAVIWLAVPRTMAMEVRHCRIPERGESIG</sequence>
<dbReference type="OrthoDB" id="9801699at2"/>
<dbReference type="STRING" id="1838280.A6M21_16035"/>
<dbReference type="AlphaFoldDB" id="A0A1B7LAP8"/>
<proteinExistence type="predicted"/>
<name>A0A1B7LAP8_9FIRM</name>
<dbReference type="EMBL" id="LYVF01000198">
    <property type="protein sequence ID" value="OAT79373.1"/>
    <property type="molecule type" value="Genomic_DNA"/>
</dbReference>
<evidence type="ECO:0000313" key="6">
    <source>
        <dbReference type="Proteomes" id="UP000078532"/>
    </source>
</evidence>
<dbReference type="Pfam" id="PF12838">
    <property type="entry name" value="Fer4_7"/>
    <property type="match status" value="1"/>
</dbReference>
<dbReference type="SUPFAM" id="SSF54862">
    <property type="entry name" value="4Fe-4S ferredoxins"/>
    <property type="match status" value="1"/>
</dbReference>
<keyword evidence="2" id="KW-0408">Iron</keyword>
<dbReference type="Gene3D" id="3.30.70.20">
    <property type="match status" value="1"/>
</dbReference>
<evidence type="ECO:0000256" key="1">
    <source>
        <dbReference type="ARBA" id="ARBA00022723"/>
    </source>
</evidence>
<evidence type="ECO:0000256" key="3">
    <source>
        <dbReference type="ARBA" id="ARBA00023014"/>
    </source>
</evidence>
<evidence type="ECO:0000313" key="5">
    <source>
        <dbReference type="EMBL" id="OAT79373.1"/>
    </source>
</evidence>
<organism evidence="5 6">
    <name type="scientific">Desulfotomaculum copahuensis</name>
    <dbReference type="NCBI Taxonomy" id="1838280"/>
    <lineage>
        <taxon>Bacteria</taxon>
        <taxon>Bacillati</taxon>
        <taxon>Bacillota</taxon>
        <taxon>Clostridia</taxon>
        <taxon>Eubacteriales</taxon>
        <taxon>Desulfotomaculaceae</taxon>
        <taxon>Desulfotomaculum</taxon>
    </lineage>
</organism>
<dbReference type="Proteomes" id="UP000078532">
    <property type="component" value="Unassembled WGS sequence"/>
</dbReference>
<gene>
    <name evidence="5" type="ORF">A6M21_16035</name>
</gene>
<accession>A0A1B7LAP8</accession>